<gene>
    <name evidence="1" type="ORF">RHMOL_Rhmol01G0082300</name>
</gene>
<protein>
    <submittedName>
        <fullName evidence="1">Uncharacterized protein</fullName>
    </submittedName>
</protein>
<keyword evidence="2" id="KW-1185">Reference proteome</keyword>
<comment type="caution">
    <text evidence="1">The sequence shown here is derived from an EMBL/GenBank/DDBJ whole genome shotgun (WGS) entry which is preliminary data.</text>
</comment>
<dbReference type="EMBL" id="CM046388">
    <property type="protein sequence ID" value="KAI8570998.1"/>
    <property type="molecule type" value="Genomic_DNA"/>
</dbReference>
<reference evidence="1" key="1">
    <citation type="submission" date="2022-02" db="EMBL/GenBank/DDBJ databases">
        <title>Plant Genome Project.</title>
        <authorList>
            <person name="Zhang R.-G."/>
        </authorList>
    </citation>
    <scope>NUCLEOTIDE SEQUENCE</scope>
    <source>
        <strain evidence="1">AT1</strain>
    </source>
</reference>
<organism evidence="1 2">
    <name type="scientific">Rhododendron molle</name>
    <name type="common">Chinese azalea</name>
    <name type="synonym">Azalea mollis</name>
    <dbReference type="NCBI Taxonomy" id="49168"/>
    <lineage>
        <taxon>Eukaryota</taxon>
        <taxon>Viridiplantae</taxon>
        <taxon>Streptophyta</taxon>
        <taxon>Embryophyta</taxon>
        <taxon>Tracheophyta</taxon>
        <taxon>Spermatophyta</taxon>
        <taxon>Magnoliopsida</taxon>
        <taxon>eudicotyledons</taxon>
        <taxon>Gunneridae</taxon>
        <taxon>Pentapetalae</taxon>
        <taxon>asterids</taxon>
        <taxon>Ericales</taxon>
        <taxon>Ericaceae</taxon>
        <taxon>Ericoideae</taxon>
        <taxon>Rhodoreae</taxon>
        <taxon>Rhododendron</taxon>
    </lineage>
</organism>
<accession>A0ACC0Q2J5</accession>
<evidence type="ECO:0000313" key="2">
    <source>
        <dbReference type="Proteomes" id="UP001062846"/>
    </source>
</evidence>
<evidence type="ECO:0000313" key="1">
    <source>
        <dbReference type="EMBL" id="KAI8570998.1"/>
    </source>
</evidence>
<name>A0ACC0Q2J5_RHOML</name>
<sequence>MWGFFLQYSMKEMALGLSANKNQISLPTRAAKFSLSEKTYGLIKSFPEYFDVVVSVARKTDGRHMADLFSAPGRSTDSKVGPSLSPSWFVSAGHFEGPRFMVAIGP</sequence>
<proteinExistence type="predicted"/>
<dbReference type="Proteomes" id="UP001062846">
    <property type="component" value="Chromosome 1"/>
</dbReference>